<keyword evidence="4 12" id="KW-0347">Helicase</keyword>
<dbReference type="GO" id="GO:0005524">
    <property type="term" value="F:ATP binding"/>
    <property type="evidence" value="ECO:0007669"/>
    <property type="project" value="UniProtKB-UniRule"/>
</dbReference>
<evidence type="ECO:0000256" key="3">
    <source>
        <dbReference type="ARBA" id="ARBA00022801"/>
    </source>
</evidence>
<dbReference type="PROSITE" id="PS51198">
    <property type="entry name" value="UVRD_HELICASE_ATP_BIND"/>
    <property type="match status" value="1"/>
</dbReference>
<feature type="domain" description="UvrD-like helicase C-terminal" evidence="14">
    <location>
        <begin position="281"/>
        <end position="557"/>
    </location>
</feature>
<evidence type="ECO:0000256" key="4">
    <source>
        <dbReference type="ARBA" id="ARBA00022806"/>
    </source>
</evidence>
<dbReference type="GO" id="GO:0005829">
    <property type="term" value="C:cytosol"/>
    <property type="evidence" value="ECO:0007669"/>
    <property type="project" value="TreeGrafter"/>
</dbReference>
<evidence type="ECO:0000256" key="9">
    <source>
        <dbReference type="ARBA" id="ARBA00034808"/>
    </source>
</evidence>
<dbReference type="AlphaFoldDB" id="A0A845U9B2"/>
<dbReference type="Gene3D" id="1.10.486.10">
    <property type="entry name" value="PCRA, domain 4"/>
    <property type="match status" value="1"/>
</dbReference>
<dbReference type="SUPFAM" id="SSF52540">
    <property type="entry name" value="P-loop containing nucleoside triphosphate hydrolases"/>
    <property type="match status" value="1"/>
</dbReference>
<dbReference type="RefSeq" id="WP_163097603.1">
    <property type="nucleotide sequence ID" value="NZ_CP127523.1"/>
</dbReference>
<evidence type="ECO:0000256" key="1">
    <source>
        <dbReference type="ARBA" id="ARBA00009922"/>
    </source>
</evidence>
<comment type="caution">
    <text evidence="15">The sequence shown here is derived from an EMBL/GenBank/DDBJ whole genome shotgun (WGS) entry which is preliminary data.</text>
</comment>
<feature type="binding site" evidence="12">
    <location>
        <begin position="26"/>
        <end position="33"/>
    </location>
    <ligand>
        <name>ATP</name>
        <dbReference type="ChEBI" id="CHEBI:30616"/>
    </ligand>
</feature>
<evidence type="ECO:0000256" key="5">
    <source>
        <dbReference type="ARBA" id="ARBA00022840"/>
    </source>
</evidence>
<comment type="similarity">
    <text evidence="1">Belongs to the helicase family. UvrD subfamily.</text>
</comment>
<evidence type="ECO:0000256" key="12">
    <source>
        <dbReference type="PROSITE-ProRule" id="PRU00560"/>
    </source>
</evidence>
<dbReference type="InterPro" id="IPR013986">
    <property type="entry name" value="DExx_box_DNA_helicase_dom_sf"/>
</dbReference>
<sequence length="709" mass="79152">MSEWSVLNPRQMEAVTLPPGPALVLAGAGSGKTRVLTSRIAHLLEGGAHPGEILAVTFTNKAARAMRERLDGMVAMSLRALWMGTFHGIAHRLLRVQHAALGLPADFQVLDADDSQRLVRRIMREAQMDEKQWPPRAVAGRIGRWKDEGWGPERVQQYEGPAAAPFIPIYSAYEAAKKRSGLVDFGDLLLYALRLWESPEILDHYQRRFQHILVDEFQDTNTVQYAWLKGLARHGQIFVVGDDDQSIYAWRGARVENLLRFGEDFAGTRVVRLEQNYRSTAPILQAANAVIAHNSDRLGKTLWTAEPGGEAIQLYTAYNEVDEARYVVGRIQQWLGAGGRRSECAILYRSNAQSRAFEEALVREGMPYRVYGGLRFFERAEIKDTLAYLRLTANRHDDASFERVVNVPARGIGAVSAERLRNLARARGLSLWQAAGELNQPKINTFLDLVEDLAARTAEADLGERVETVLTHTGLREWHGREGDRAEGRLENLDELINAARNYAQDWSADPHLGDLAPQPGNMLSEFLTHAALEAGDGAGDAWEDGVQLMSLHSAKGLEFPLVFLVGLEEGLFPHQRSLEDPQGLAEERRLCYVGMTRAMRLLVVSHAESRRLHGSERMTLPSRFLREVPREILQELRPRARISRPAMPLRAPALETPFPLGSRLQHPVFGEGVVLDYAAGGRQGRIQVQFGSGSKWLALGVVALERLP</sequence>
<dbReference type="GO" id="GO:0000725">
    <property type="term" value="P:recombinational repair"/>
    <property type="evidence" value="ECO:0007669"/>
    <property type="project" value="TreeGrafter"/>
</dbReference>
<reference evidence="15" key="1">
    <citation type="submission" date="2019-11" db="EMBL/GenBank/DDBJ databases">
        <title>Acidithiobacillus ferrianus sp. nov.: a facultatively anaerobic and extremely acidophilic chemolithoautotroph.</title>
        <authorList>
            <person name="Norris P.R."/>
            <person name="Falagan C."/>
            <person name="Moya-Beltran A."/>
            <person name="Castro M."/>
            <person name="Quatrini R."/>
            <person name="Johnson D.B."/>
        </authorList>
    </citation>
    <scope>NUCLEOTIDE SEQUENCE [LARGE SCALE GENOMIC DNA]</scope>
    <source>
        <strain evidence="15">MG</strain>
    </source>
</reference>
<dbReference type="Pfam" id="PF00580">
    <property type="entry name" value="UvrD-helicase"/>
    <property type="match status" value="1"/>
</dbReference>
<dbReference type="Gene3D" id="1.10.10.160">
    <property type="match status" value="1"/>
</dbReference>
<comment type="catalytic activity">
    <reaction evidence="11">
        <text>ATP + H2O = ADP + phosphate + H(+)</text>
        <dbReference type="Rhea" id="RHEA:13065"/>
        <dbReference type="ChEBI" id="CHEBI:15377"/>
        <dbReference type="ChEBI" id="CHEBI:15378"/>
        <dbReference type="ChEBI" id="CHEBI:30616"/>
        <dbReference type="ChEBI" id="CHEBI:43474"/>
        <dbReference type="ChEBI" id="CHEBI:456216"/>
        <dbReference type="EC" id="5.6.2.4"/>
    </reaction>
</comment>
<evidence type="ECO:0000256" key="7">
    <source>
        <dbReference type="ARBA" id="ARBA00023235"/>
    </source>
</evidence>
<protein>
    <recommendedName>
        <fullName evidence="9">DNA 3'-5' helicase</fullName>
        <ecNumber evidence="9">5.6.2.4</ecNumber>
    </recommendedName>
    <alternativeName>
        <fullName evidence="10">DNA 3'-5' helicase II</fullName>
    </alternativeName>
</protein>
<evidence type="ECO:0000313" key="15">
    <source>
        <dbReference type="EMBL" id="NDU42357.1"/>
    </source>
</evidence>
<evidence type="ECO:0000256" key="10">
    <source>
        <dbReference type="ARBA" id="ARBA00034923"/>
    </source>
</evidence>
<dbReference type="Pfam" id="PF13361">
    <property type="entry name" value="UvrD_C"/>
    <property type="match status" value="1"/>
</dbReference>
<dbReference type="InterPro" id="IPR027417">
    <property type="entry name" value="P-loop_NTPase"/>
</dbReference>
<proteinExistence type="inferred from homology"/>
<dbReference type="CDD" id="cd17932">
    <property type="entry name" value="DEXQc_UvrD"/>
    <property type="match status" value="1"/>
</dbReference>
<feature type="domain" description="UvrD-like helicase ATP-binding" evidence="13">
    <location>
        <begin position="5"/>
        <end position="280"/>
    </location>
</feature>
<evidence type="ECO:0000256" key="6">
    <source>
        <dbReference type="ARBA" id="ARBA00023125"/>
    </source>
</evidence>
<comment type="catalytic activity">
    <reaction evidence="8">
        <text>Couples ATP hydrolysis with the unwinding of duplex DNA by translocating in the 3'-5' direction.</text>
        <dbReference type="EC" id="5.6.2.4"/>
    </reaction>
</comment>
<dbReference type="InterPro" id="IPR014016">
    <property type="entry name" value="UvrD-like_ATP-bd"/>
</dbReference>
<evidence type="ECO:0000256" key="8">
    <source>
        <dbReference type="ARBA" id="ARBA00034617"/>
    </source>
</evidence>
<keyword evidence="7" id="KW-0413">Isomerase</keyword>
<dbReference type="PANTHER" id="PTHR11070">
    <property type="entry name" value="UVRD / RECB / PCRA DNA HELICASE FAMILY MEMBER"/>
    <property type="match status" value="1"/>
</dbReference>
<keyword evidence="6" id="KW-0238">DNA-binding</keyword>
<gene>
    <name evidence="15" type="ORF">GL267_06780</name>
</gene>
<keyword evidence="2 12" id="KW-0547">Nucleotide-binding</keyword>
<keyword evidence="3 12" id="KW-0378">Hydrolase</keyword>
<dbReference type="Gene3D" id="3.40.50.300">
    <property type="entry name" value="P-loop containing nucleotide triphosphate hydrolases"/>
    <property type="match status" value="2"/>
</dbReference>
<dbReference type="EMBL" id="WNJL01000030">
    <property type="protein sequence ID" value="NDU42357.1"/>
    <property type="molecule type" value="Genomic_DNA"/>
</dbReference>
<dbReference type="GO" id="GO:0016787">
    <property type="term" value="F:hydrolase activity"/>
    <property type="evidence" value="ECO:0007669"/>
    <property type="project" value="UniProtKB-UniRule"/>
</dbReference>
<evidence type="ECO:0000259" key="13">
    <source>
        <dbReference type="PROSITE" id="PS51198"/>
    </source>
</evidence>
<dbReference type="EC" id="5.6.2.4" evidence="9"/>
<evidence type="ECO:0000256" key="2">
    <source>
        <dbReference type="ARBA" id="ARBA00022741"/>
    </source>
</evidence>
<evidence type="ECO:0000256" key="11">
    <source>
        <dbReference type="ARBA" id="ARBA00048988"/>
    </source>
</evidence>
<name>A0A845U9B2_9PROT</name>
<accession>A0A845U9B2</accession>
<evidence type="ECO:0000259" key="14">
    <source>
        <dbReference type="PROSITE" id="PS51217"/>
    </source>
</evidence>
<dbReference type="CDD" id="cd18807">
    <property type="entry name" value="SF1_C_UvrD"/>
    <property type="match status" value="1"/>
</dbReference>
<dbReference type="InterPro" id="IPR014017">
    <property type="entry name" value="DNA_helicase_UvrD-like_C"/>
</dbReference>
<dbReference type="GO" id="GO:0003677">
    <property type="term" value="F:DNA binding"/>
    <property type="evidence" value="ECO:0007669"/>
    <property type="project" value="UniProtKB-KW"/>
</dbReference>
<dbReference type="InterPro" id="IPR000212">
    <property type="entry name" value="DNA_helicase_UvrD/REP"/>
</dbReference>
<dbReference type="GO" id="GO:0043138">
    <property type="term" value="F:3'-5' DNA helicase activity"/>
    <property type="evidence" value="ECO:0007669"/>
    <property type="project" value="UniProtKB-EC"/>
</dbReference>
<dbReference type="PROSITE" id="PS51217">
    <property type="entry name" value="UVRD_HELICASE_CTER"/>
    <property type="match status" value="1"/>
</dbReference>
<dbReference type="PANTHER" id="PTHR11070:SF2">
    <property type="entry name" value="ATP-DEPENDENT DNA HELICASE SRS2"/>
    <property type="match status" value="1"/>
</dbReference>
<keyword evidence="5 12" id="KW-0067">ATP-binding</keyword>
<dbReference type="GO" id="GO:0033202">
    <property type="term" value="C:DNA helicase complex"/>
    <property type="evidence" value="ECO:0007669"/>
    <property type="project" value="TreeGrafter"/>
</dbReference>
<organism evidence="15">
    <name type="scientific">Acidithiobacillus ferrianus</name>
    <dbReference type="NCBI Taxonomy" id="2678518"/>
    <lineage>
        <taxon>Bacteria</taxon>
        <taxon>Pseudomonadati</taxon>
        <taxon>Pseudomonadota</taxon>
        <taxon>Acidithiobacillia</taxon>
        <taxon>Acidithiobacillales</taxon>
        <taxon>Acidithiobacillaceae</taxon>
        <taxon>Acidithiobacillus</taxon>
    </lineage>
</organism>